<dbReference type="NCBIfam" id="NF012211">
    <property type="entry name" value="tand_rpt_95"/>
    <property type="match status" value="1"/>
</dbReference>
<organism evidence="2 3">
    <name type="scientific">Aureibacter tunicatorum</name>
    <dbReference type="NCBI Taxonomy" id="866807"/>
    <lineage>
        <taxon>Bacteria</taxon>
        <taxon>Pseudomonadati</taxon>
        <taxon>Bacteroidota</taxon>
        <taxon>Cytophagia</taxon>
        <taxon>Cytophagales</taxon>
        <taxon>Persicobacteraceae</taxon>
        <taxon>Aureibacter</taxon>
    </lineage>
</organism>
<reference evidence="2" key="1">
    <citation type="submission" date="2023-07" db="EMBL/GenBank/DDBJ databases">
        <title>Genomic Encyclopedia of Type Strains, Phase IV (KMG-IV): sequencing the most valuable type-strain genomes for metagenomic binning, comparative biology and taxonomic classification.</title>
        <authorList>
            <person name="Goeker M."/>
        </authorList>
    </citation>
    <scope>NUCLEOTIDE SEQUENCE</scope>
    <source>
        <strain evidence="2">DSM 26174</strain>
    </source>
</reference>
<proteinExistence type="predicted"/>
<dbReference type="RefSeq" id="WP_309939459.1">
    <property type="nucleotide sequence ID" value="NZ_AP025305.1"/>
</dbReference>
<sequence length="1195" mass="134827">MDTLLLKYIYKFKFLAFLSIFLLAQTTVVESKAQQADLEVAQYIENYSADKNTFEFVVTLINLGPETSYNFKVKNQITNAYNIKSNITDGGQFNLSTKEWSFNSVMPFEKFTLRLTLEKKSTQDPQDDENYRVTSTIILSPESTEDPNLDNNECDLSPLDDPSKLPLRIEDSEFTFLGIGQTNVVDIFDGSNPKVFQGEEPFLNSDLSAEVNLQMVGDSKNQAVYHFTLDNGTTISFILKYFASEPVITIDNFNLTKDDLEYLADEYVFPYRIRVGVGEWSNTGFLKMKIVSQELIVKETNYVHEVVADETTMTFSLIEPDQNNVIGISPAELISWESFNIDSPHDNLELLTTGGDFGGRIKLTFVNDGTPKTFRYEYSVNNKLGSKYSSVFNVQVRNSASLEKKVFFFKKGKNIREQFLTDEEIVKLGCEGMSASQLETEAVSVPRSSDFPGLIGFSHESQFINISVEKNFITTPDKPMEFVFKVVDFFGRPCSDELTYKINYLDPVKVSEVELDVVVGNQACFNVKDYMILEDKFEGLALDFNSLKVIDDPSFGDALIKANGEICYTANATSSNNDSFVYQITTNEGDVVNGNVKLSISKGPGPVVDLPEGGFIVYQDESLTVDLKNYISDEDDNIDWDSFQVINENDPNRGVLEFNPELDAVFTYTPIVEGNNQDSFQFRIYDDHGSYATGNVQIFIKKGPPPVFKDGKEEKLKDLVVAYGSEHIINLKDYITDGDDNIVWSDTEILEEPVPERGEVSLDDSSPWLIKYNATEQDGTDTFKFRVIDAHGSTLEGTVKLTIYFDKGTPPVARDFVIETNVNKSTDINFQEDNRVTDAESDISWSNFTLLVDPSHGVFSTTEKDPEIFNYMPDLDFVGRDSLKYRVVDEAGNSDMAWCFIDVKPEKDSIPIAHDDYLEIWHDETKFVDVLANDYLPRNIVKNTLRYESTVTLGSVRTVIDDPTFGFLFTPLEGLTEDKETEFIYSWNDKYGLEDRAKVRILIKIKDYNPPNAMDDTVQTPVNEMVIIDVLANDTDKLSGIDSTTLSIVSASMSGGMAKVNNDYQIEYTPAEGFRGEDIIEYEICDFQDNCATAFVYVDVYMDDVYIPEAITPNGDGINDILVIEGLEYFEGHEISIFDQSGILVYNKFNYDNDWGGTRSAQGSSGKVLRQGTYYYVFDFGDGRPPKTGFIYVLP</sequence>
<accession>A0AAE4BSF9</accession>
<evidence type="ECO:0000313" key="2">
    <source>
        <dbReference type="EMBL" id="MDR6239711.1"/>
    </source>
</evidence>
<comment type="caution">
    <text evidence="2">The sequence shown here is derived from an EMBL/GenBank/DDBJ whole genome shotgun (WGS) entry which is preliminary data.</text>
</comment>
<protein>
    <submittedName>
        <fullName evidence="2">Gliding motility-associated-like protein</fullName>
    </submittedName>
</protein>
<feature type="domain" description="DUF11" evidence="1">
    <location>
        <begin position="37"/>
        <end position="153"/>
    </location>
</feature>
<dbReference type="Pfam" id="PF13585">
    <property type="entry name" value="CHU_C"/>
    <property type="match status" value="1"/>
</dbReference>
<dbReference type="Pfam" id="PF17963">
    <property type="entry name" value="Big_9"/>
    <property type="match status" value="3"/>
</dbReference>
<dbReference type="Gene3D" id="2.60.40.3440">
    <property type="match status" value="3"/>
</dbReference>
<keyword evidence="3" id="KW-1185">Reference proteome</keyword>
<dbReference type="AlphaFoldDB" id="A0AAE4BSF9"/>
<evidence type="ECO:0000259" key="1">
    <source>
        <dbReference type="Pfam" id="PF01345"/>
    </source>
</evidence>
<dbReference type="NCBIfam" id="TIGR04131">
    <property type="entry name" value="Bac_Flav_CTERM"/>
    <property type="match status" value="1"/>
</dbReference>
<name>A0AAE4BSF9_9BACT</name>
<dbReference type="InterPro" id="IPR001434">
    <property type="entry name" value="OmcB-like_DUF11"/>
</dbReference>
<dbReference type="EMBL" id="JAVDQD010000003">
    <property type="protein sequence ID" value="MDR6239711.1"/>
    <property type="molecule type" value="Genomic_DNA"/>
</dbReference>
<gene>
    <name evidence="2" type="ORF">HNQ88_002759</name>
</gene>
<dbReference type="Proteomes" id="UP001185092">
    <property type="component" value="Unassembled WGS sequence"/>
</dbReference>
<dbReference type="Pfam" id="PF01345">
    <property type="entry name" value="DUF11"/>
    <property type="match status" value="1"/>
</dbReference>
<evidence type="ECO:0000313" key="3">
    <source>
        <dbReference type="Proteomes" id="UP001185092"/>
    </source>
</evidence>
<dbReference type="InterPro" id="IPR026341">
    <property type="entry name" value="T9SS_type_B"/>
</dbReference>